<dbReference type="CDD" id="cd00609">
    <property type="entry name" value="AAT_like"/>
    <property type="match status" value="1"/>
</dbReference>
<protein>
    <recommendedName>
        <fullName evidence="1">Aminotransferase class I/classII large domain-containing protein</fullName>
    </recommendedName>
</protein>
<organism evidence="2">
    <name type="scientific">marine metagenome</name>
    <dbReference type="NCBI Taxonomy" id="408172"/>
    <lineage>
        <taxon>unclassified sequences</taxon>
        <taxon>metagenomes</taxon>
        <taxon>ecological metagenomes</taxon>
    </lineage>
</organism>
<dbReference type="PANTHER" id="PTHR42691:SF1">
    <property type="entry name" value="ASPARTATE AMINOTRANSFERASE YHDR-RELATED"/>
    <property type="match status" value="1"/>
</dbReference>
<dbReference type="InterPro" id="IPR015424">
    <property type="entry name" value="PyrdxlP-dep_Trfase"/>
</dbReference>
<dbReference type="PANTHER" id="PTHR42691">
    <property type="entry name" value="ASPARTATE AMINOTRANSFERASE YHDR-RELATED"/>
    <property type="match status" value="1"/>
</dbReference>
<dbReference type="NCBIfam" id="NF005305">
    <property type="entry name" value="PRK06836.1"/>
    <property type="match status" value="1"/>
</dbReference>
<name>A0A381P6V3_9ZZZZ</name>
<sequence length="394" mass="43615">MSIANSIRQSMEKGSWIRQMFEAGARLKAEHGSENVFDFSLGNPILEPPEEVHVKLRQLLENPEPGMHRYMPNAGFAETREYVAGVMQDETGLPFESEDVVMCVGAGGGLNVVFKALLEPGDEVLALAPFFVEYGAYAQNHGGCLKTAQTTAEFQPDLNSIEVSLSERIKIVIINSPNNPTGAVYSQETLDKLGQLLLHKEKEFGHPIYLVSDDIYRYLVFDGLTNCNAFLSYPNSILVNSHSKDLGLPGERIGYIAIHPDIFEREELRAALVLCNRILGFVNAPAMMQKILPLLGNARVDISVYERSRDKIMSMISDLGFEAVKPQGAFYIFPKSPDSDDVAFVKRAQQENILLVPGTGFGGPGHFRISLCCTQETIENSRPGFVRLAEHYGL</sequence>
<dbReference type="AlphaFoldDB" id="A0A381P6V3"/>
<dbReference type="InterPro" id="IPR004839">
    <property type="entry name" value="Aminotransferase_I/II_large"/>
</dbReference>
<dbReference type="GO" id="GO:0030170">
    <property type="term" value="F:pyridoxal phosphate binding"/>
    <property type="evidence" value="ECO:0007669"/>
    <property type="project" value="InterPro"/>
</dbReference>
<dbReference type="Gene3D" id="3.40.640.10">
    <property type="entry name" value="Type I PLP-dependent aspartate aminotransferase-like (Major domain)"/>
    <property type="match status" value="1"/>
</dbReference>
<gene>
    <name evidence="2" type="ORF">METZ01_LOCUS15520</name>
</gene>
<proteinExistence type="predicted"/>
<dbReference type="SUPFAM" id="SSF53383">
    <property type="entry name" value="PLP-dependent transferases"/>
    <property type="match status" value="1"/>
</dbReference>
<evidence type="ECO:0000313" key="2">
    <source>
        <dbReference type="EMBL" id="SUZ62666.1"/>
    </source>
</evidence>
<evidence type="ECO:0000259" key="1">
    <source>
        <dbReference type="Pfam" id="PF00155"/>
    </source>
</evidence>
<dbReference type="Pfam" id="PF00155">
    <property type="entry name" value="Aminotran_1_2"/>
    <property type="match status" value="1"/>
</dbReference>
<dbReference type="InterPro" id="IPR015422">
    <property type="entry name" value="PyrdxlP-dep_Trfase_small"/>
</dbReference>
<feature type="domain" description="Aminotransferase class I/classII large" evidence="1">
    <location>
        <begin position="35"/>
        <end position="380"/>
    </location>
</feature>
<dbReference type="Gene3D" id="3.90.1150.10">
    <property type="entry name" value="Aspartate Aminotransferase, domain 1"/>
    <property type="match status" value="2"/>
</dbReference>
<accession>A0A381P6V3</accession>
<dbReference type="EMBL" id="UINC01000886">
    <property type="protein sequence ID" value="SUZ62666.1"/>
    <property type="molecule type" value="Genomic_DNA"/>
</dbReference>
<reference evidence="2" key="1">
    <citation type="submission" date="2018-05" db="EMBL/GenBank/DDBJ databases">
        <authorList>
            <person name="Lanie J.A."/>
            <person name="Ng W.-L."/>
            <person name="Kazmierczak K.M."/>
            <person name="Andrzejewski T.M."/>
            <person name="Davidsen T.M."/>
            <person name="Wayne K.J."/>
            <person name="Tettelin H."/>
            <person name="Glass J.I."/>
            <person name="Rusch D."/>
            <person name="Podicherti R."/>
            <person name="Tsui H.-C.T."/>
            <person name="Winkler M.E."/>
        </authorList>
    </citation>
    <scope>NUCLEOTIDE SEQUENCE</scope>
</reference>
<dbReference type="InterPro" id="IPR015421">
    <property type="entry name" value="PyrdxlP-dep_Trfase_major"/>
</dbReference>